<feature type="transmembrane region" description="Helical" evidence="6">
    <location>
        <begin position="934"/>
        <end position="952"/>
    </location>
</feature>
<evidence type="ECO:0000256" key="4">
    <source>
        <dbReference type="PROSITE-ProRule" id="PRU00723"/>
    </source>
</evidence>
<dbReference type="OrthoDB" id="6109470at2759"/>
<gene>
    <name evidence="8" type="ORF">FOL47_000254</name>
</gene>
<name>A0A7J6KX24_PERCH</name>
<evidence type="ECO:0000313" key="8">
    <source>
        <dbReference type="EMBL" id="KAF4651680.1"/>
    </source>
</evidence>
<reference evidence="8 9" key="1">
    <citation type="submission" date="2020-04" db="EMBL/GenBank/DDBJ databases">
        <title>Perkinsus chesapeaki whole genome sequence.</title>
        <authorList>
            <person name="Bogema D.R."/>
        </authorList>
    </citation>
    <scope>NUCLEOTIDE SEQUENCE [LARGE SCALE GENOMIC DNA]</scope>
    <source>
        <strain evidence="8">ATCC PRA-425</strain>
    </source>
</reference>
<dbReference type="SUPFAM" id="SSF90229">
    <property type="entry name" value="CCCH zinc finger"/>
    <property type="match status" value="1"/>
</dbReference>
<dbReference type="SUPFAM" id="SSF56672">
    <property type="entry name" value="DNA/RNA polymerases"/>
    <property type="match status" value="1"/>
</dbReference>
<dbReference type="PROSITE" id="PS50103">
    <property type="entry name" value="ZF_C3H1"/>
    <property type="match status" value="1"/>
</dbReference>
<evidence type="ECO:0000256" key="5">
    <source>
        <dbReference type="SAM" id="MobiDB-lite"/>
    </source>
</evidence>
<dbReference type="Proteomes" id="UP000591131">
    <property type="component" value="Unassembled WGS sequence"/>
</dbReference>
<evidence type="ECO:0000259" key="7">
    <source>
        <dbReference type="PROSITE" id="PS50103"/>
    </source>
</evidence>
<keyword evidence="6" id="KW-0472">Membrane</keyword>
<dbReference type="PANTHER" id="PTHR33050">
    <property type="entry name" value="REVERSE TRANSCRIPTASE DOMAIN-CONTAINING PROTEIN"/>
    <property type="match status" value="1"/>
</dbReference>
<keyword evidence="1 4" id="KW-0479">Metal-binding</keyword>
<evidence type="ECO:0000256" key="6">
    <source>
        <dbReference type="SAM" id="Phobius"/>
    </source>
</evidence>
<dbReference type="Gene3D" id="3.30.1370.210">
    <property type="match status" value="1"/>
</dbReference>
<evidence type="ECO:0000256" key="3">
    <source>
        <dbReference type="ARBA" id="ARBA00022833"/>
    </source>
</evidence>
<dbReference type="InterPro" id="IPR043502">
    <property type="entry name" value="DNA/RNA_pol_sf"/>
</dbReference>
<feature type="zinc finger region" description="C3H1-type" evidence="4">
    <location>
        <begin position="284"/>
        <end position="311"/>
    </location>
</feature>
<feature type="transmembrane region" description="Helical" evidence="6">
    <location>
        <begin position="878"/>
        <end position="894"/>
    </location>
</feature>
<dbReference type="AlphaFoldDB" id="A0A7J6KX24"/>
<dbReference type="EMBL" id="JAAPAO010001023">
    <property type="protein sequence ID" value="KAF4651680.1"/>
    <property type="molecule type" value="Genomic_DNA"/>
</dbReference>
<proteinExistence type="predicted"/>
<evidence type="ECO:0000256" key="2">
    <source>
        <dbReference type="ARBA" id="ARBA00022771"/>
    </source>
</evidence>
<protein>
    <recommendedName>
        <fullName evidence="7">C3H1-type domain-containing protein</fullName>
    </recommendedName>
</protein>
<dbReference type="InterPro" id="IPR052055">
    <property type="entry name" value="Hepadnavirus_pol/RT"/>
</dbReference>
<keyword evidence="6" id="KW-0812">Transmembrane</keyword>
<feature type="transmembrane region" description="Helical" evidence="6">
    <location>
        <begin position="900"/>
        <end position="922"/>
    </location>
</feature>
<dbReference type="SMART" id="SM00356">
    <property type="entry name" value="ZnF_C3H1"/>
    <property type="match status" value="1"/>
</dbReference>
<feature type="domain" description="C3H1-type" evidence="7">
    <location>
        <begin position="284"/>
        <end position="311"/>
    </location>
</feature>
<dbReference type="Pfam" id="PF00642">
    <property type="entry name" value="zf-CCCH"/>
    <property type="match status" value="1"/>
</dbReference>
<evidence type="ECO:0000313" key="9">
    <source>
        <dbReference type="Proteomes" id="UP000591131"/>
    </source>
</evidence>
<accession>A0A7J6KX24</accession>
<keyword evidence="2 4" id="KW-0863">Zinc-finger</keyword>
<dbReference type="InterPro" id="IPR036855">
    <property type="entry name" value="Znf_CCCH_sf"/>
</dbReference>
<comment type="caution">
    <text evidence="8">The sequence shown here is derived from an EMBL/GenBank/DDBJ whole genome shotgun (WGS) entry which is preliminary data.</text>
</comment>
<dbReference type="InterPro" id="IPR000571">
    <property type="entry name" value="Znf_CCCH"/>
</dbReference>
<organism evidence="8 9">
    <name type="scientific">Perkinsus chesapeaki</name>
    <name type="common">Clam parasite</name>
    <name type="synonym">Perkinsus andrewsi</name>
    <dbReference type="NCBI Taxonomy" id="330153"/>
    <lineage>
        <taxon>Eukaryota</taxon>
        <taxon>Sar</taxon>
        <taxon>Alveolata</taxon>
        <taxon>Perkinsozoa</taxon>
        <taxon>Perkinsea</taxon>
        <taxon>Perkinsida</taxon>
        <taxon>Perkinsidae</taxon>
        <taxon>Perkinsus</taxon>
    </lineage>
</organism>
<keyword evidence="3 4" id="KW-0862">Zinc</keyword>
<evidence type="ECO:0000256" key="1">
    <source>
        <dbReference type="ARBA" id="ARBA00022723"/>
    </source>
</evidence>
<sequence>GAYELVQYHCDRDGLLEKIVEVLEGQGIDQVILLSTLTADSIMALQNKVAKDDACQKAAAFQVDLAAAGQRATTQLKDVSDTNAQMKKRIGVLKSVYGMPELGPDLLPPVDVWKKLNLNPGTYIDFRKDLLPLCRPSEDLARSVNVDIVVNDVPQHVSFSSEQATNPKRSTMGGASWMLCFQRYSVALLLAMVDPRENAAPKDVDPFMLQEVDVRFRKFVSHAYLEASVSLRKLFDDSIKFRQIKLDCRLAAKDKVLNSSPTEVAGKRDRSDDTYKACSKNKRRFGKGLCYDFLAGKCQRGDNCKFMHSKPDSAKNQASRAAKDNKKLVTSGSPGQPSIISDMWGLASKTLKECEEKQAEELLTLVDGMGVDSVVNQSRVANRSSKVEALGEAIQRVVGLISASHVGEEIRNWISLSRDQQAQSHMWEDVKSELHSYADSLRREWAQILKVSDQKVNVGGDIRAPLMKAVLQAMQEETDRPLDYPFMDLVDSGIPLGTTCDVPPTKCWKDRSEPSKHTWYPVTREVWTNYISAEDFAVEVKSALARANLAREVSLGRMEMIGSNEVHRIQGVNRLACIPTCDDAGRLKKVRLVDDFRRSGINSVIDPHLSQTLVLPTIRSVALTAQYCVLEAQARGDSSPLLWLESDVKSAFRILRIKVEDTWYCTNVVDNQRYRNLALAFGAQSASYLFVRLSANAGKIVVRILQYCNVYSGLVLYIDDRGCPTTVKTALTTILVAILVDLLCGIDISWEKLFCSRQPRCLGYCLDLHSMRLLLPEDKRRKILEALKLVGTSSVPVEVSTIDTLLGRLVWASTSFCRLRCHLRPFFSTIKVARKKNLKRVWIGKALKQAAGYIGRVFESLCASPFNSLVPSMGCRRAIIMCDASTVALGGVILRDSTILWYHVVLSSPAACAMLAAFIPGFEDSTTKVESSHVCFLELLACLLGILSLPLFTSCLVISDNSAAVQAVCRHRAKAESMAALMRRFVVLRPDTTTESSKAMHVNGVANTVADLVSRSSVIHAREFFATVPEAREIDVYYKMCELMEDY</sequence>
<feature type="region of interest" description="Disordered" evidence="5">
    <location>
        <begin position="309"/>
        <end position="334"/>
    </location>
</feature>
<keyword evidence="6" id="KW-1133">Transmembrane helix</keyword>
<dbReference type="PANTHER" id="PTHR33050:SF7">
    <property type="entry name" value="RIBONUCLEASE H"/>
    <property type="match status" value="1"/>
</dbReference>
<dbReference type="GO" id="GO:0008270">
    <property type="term" value="F:zinc ion binding"/>
    <property type="evidence" value="ECO:0007669"/>
    <property type="project" value="UniProtKB-KW"/>
</dbReference>
<feature type="non-terminal residue" evidence="8">
    <location>
        <position position="1"/>
    </location>
</feature>
<keyword evidence="9" id="KW-1185">Reference proteome</keyword>